<protein>
    <submittedName>
        <fullName evidence="2">Unannotated protein</fullName>
    </submittedName>
</protein>
<evidence type="ECO:0000313" key="2">
    <source>
        <dbReference type="EMBL" id="CAB4631975.1"/>
    </source>
</evidence>
<dbReference type="Pfam" id="PF09339">
    <property type="entry name" value="HTH_IclR"/>
    <property type="match status" value="1"/>
</dbReference>
<accession>A0A6J6J5N8</accession>
<name>A0A6J6J5N8_9ZZZZ</name>
<dbReference type="GO" id="GO:0006355">
    <property type="term" value="P:regulation of DNA-templated transcription"/>
    <property type="evidence" value="ECO:0007669"/>
    <property type="project" value="InterPro"/>
</dbReference>
<dbReference type="InterPro" id="IPR005471">
    <property type="entry name" value="Tscrpt_reg_IclR_N"/>
</dbReference>
<feature type="domain" description="HTH iclR-type" evidence="1">
    <location>
        <begin position="31"/>
        <end position="71"/>
    </location>
</feature>
<sequence length="114" mass="13198">MHDFYIMCFMSSFLESSEDLPSWTFFSNHAHVLVCVAKQPDMRLGDIARRVGIRERTVHRIIQDLSESGYITILKDGRNNVYEVNLNRPLRHPLESDHDIRAVISPLLKKSKSS</sequence>
<evidence type="ECO:0000313" key="3">
    <source>
        <dbReference type="EMBL" id="CAB4669598.1"/>
    </source>
</evidence>
<dbReference type="Gene3D" id="1.10.10.10">
    <property type="entry name" value="Winged helix-like DNA-binding domain superfamily/Winged helix DNA-binding domain"/>
    <property type="match status" value="1"/>
</dbReference>
<dbReference type="EMBL" id="CAEZWV010000011">
    <property type="protein sequence ID" value="CAB4669598.1"/>
    <property type="molecule type" value="Genomic_DNA"/>
</dbReference>
<proteinExistence type="predicted"/>
<dbReference type="CDD" id="cd00090">
    <property type="entry name" value="HTH_ARSR"/>
    <property type="match status" value="1"/>
</dbReference>
<dbReference type="EMBL" id="CAEZVQ010000030">
    <property type="protein sequence ID" value="CAB4631975.1"/>
    <property type="molecule type" value="Genomic_DNA"/>
</dbReference>
<evidence type="ECO:0000259" key="1">
    <source>
        <dbReference type="Pfam" id="PF09339"/>
    </source>
</evidence>
<dbReference type="InterPro" id="IPR011991">
    <property type="entry name" value="ArsR-like_HTH"/>
</dbReference>
<organism evidence="2">
    <name type="scientific">freshwater metagenome</name>
    <dbReference type="NCBI Taxonomy" id="449393"/>
    <lineage>
        <taxon>unclassified sequences</taxon>
        <taxon>metagenomes</taxon>
        <taxon>ecological metagenomes</taxon>
    </lineage>
</organism>
<dbReference type="GO" id="GO:0003677">
    <property type="term" value="F:DNA binding"/>
    <property type="evidence" value="ECO:0007669"/>
    <property type="project" value="InterPro"/>
</dbReference>
<dbReference type="SUPFAM" id="SSF46785">
    <property type="entry name" value="Winged helix' DNA-binding domain"/>
    <property type="match status" value="1"/>
</dbReference>
<dbReference type="InterPro" id="IPR036388">
    <property type="entry name" value="WH-like_DNA-bd_sf"/>
</dbReference>
<dbReference type="AlphaFoldDB" id="A0A6J6J5N8"/>
<reference evidence="2" key="1">
    <citation type="submission" date="2020-05" db="EMBL/GenBank/DDBJ databases">
        <authorList>
            <person name="Chiriac C."/>
            <person name="Salcher M."/>
            <person name="Ghai R."/>
            <person name="Kavagutti S V."/>
        </authorList>
    </citation>
    <scope>NUCLEOTIDE SEQUENCE</scope>
</reference>
<gene>
    <name evidence="2" type="ORF">UFOPK2086_00389</name>
    <name evidence="3" type="ORF">UFOPK2295_00717</name>
</gene>
<dbReference type="InterPro" id="IPR036390">
    <property type="entry name" value="WH_DNA-bd_sf"/>
</dbReference>